<proteinExistence type="predicted"/>
<dbReference type="Gene3D" id="2.30.42.10">
    <property type="match status" value="1"/>
</dbReference>
<dbReference type="PROSITE" id="PS50106">
    <property type="entry name" value="PDZ"/>
    <property type="match status" value="1"/>
</dbReference>
<evidence type="ECO:0000313" key="3">
    <source>
        <dbReference type="EMBL" id="PIK43325.1"/>
    </source>
</evidence>
<feature type="region of interest" description="Disordered" evidence="1">
    <location>
        <begin position="72"/>
        <end position="94"/>
    </location>
</feature>
<reference evidence="3 4" key="1">
    <citation type="journal article" date="2017" name="PLoS Biol.">
        <title>The sea cucumber genome provides insights into morphological evolution and visceral regeneration.</title>
        <authorList>
            <person name="Zhang X."/>
            <person name="Sun L."/>
            <person name="Yuan J."/>
            <person name="Sun Y."/>
            <person name="Gao Y."/>
            <person name="Zhang L."/>
            <person name="Li S."/>
            <person name="Dai H."/>
            <person name="Hamel J.F."/>
            <person name="Liu C."/>
            <person name="Yu Y."/>
            <person name="Liu S."/>
            <person name="Lin W."/>
            <person name="Guo K."/>
            <person name="Jin S."/>
            <person name="Xu P."/>
            <person name="Storey K.B."/>
            <person name="Huan P."/>
            <person name="Zhang T."/>
            <person name="Zhou Y."/>
            <person name="Zhang J."/>
            <person name="Lin C."/>
            <person name="Li X."/>
            <person name="Xing L."/>
            <person name="Huo D."/>
            <person name="Sun M."/>
            <person name="Wang L."/>
            <person name="Mercier A."/>
            <person name="Li F."/>
            <person name="Yang H."/>
            <person name="Xiang J."/>
        </authorList>
    </citation>
    <scope>NUCLEOTIDE SEQUENCE [LARGE SCALE GENOMIC DNA]</scope>
    <source>
        <strain evidence="3">Shaxun</strain>
        <tissue evidence="3">Muscle</tissue>
    </source>
</reference>
<sequence length="467" mass="52779">MSAESCSVVRPTIPLIKRTEITCQPDKDIQSANIQNVERSELVTSSCDPDVLDVSADLKTIQLTTINYVEAEPEEENLPGLSSSSTGEENTGEDEIRDKVFEQLIIPEKQETLGRSKSPIDFVRDVGYSVRDAFDEAGHTVEYLAKKIINRQSLQNLAENNVHIIHPTTNQTIGFGLHLEEHRHGCHAARVMEDGLAFKSHLQCGDIIRKLNGFDLEGLKIEDIVKRFTEVDVYEKIILSHIMFDLIAYPVDHCFCRLLNDHGRRKWKSGSIRGGTHHHPSTVRRQHYVYSGGRGECDLSEIPIHDKVEVHHTDAIQRITKVPQSGRAEGQNDTIYGQEQIGISIFLTELFIGNFHMELYQGGSKHRRVCVIRNKQSSHILDHDAGNSTRVEAKPAPNPNSNVIKNPDAKFYYWYSHPEFPEEDVFESVTKKNHFIQVTENNVLVVRKCSSASQVAANGRFRVINAK</sequence>
<evidence type="ECO:0000313" key="4">
    <source>
        <dbReference type="Proteomes" id="UP000230750"/>
    </source>
</evidence>
<protein>
    <recommendedName>
        <fullName evidence="2">PDZ domain-containing protein</fullName>
    </recommendedName>
</protein>
<accession>A0A2G8K5V1</accession>
<feature type="domain" description="PDZ" evidence="2">
    <location>
        <begin position="161"/>
        <end position="226"/>
    </location>
</feature>
<keyword evidence="4" id="KW-1185">Reference proteome</keyword>
<organism evidence="3 4">
    <name type="scientific">Stichopus japonicus</name>
    <name type="common">Sea cucumber</name>
    <dbReference type="NCBI Taxonomy" id="307972"/>
    <lineage>
        <taxon>Eukaryota</taxon>
        <taxon>Metazoa</taxon>
        <taxon>Echinodermata</taxon>
        <taxon>Eleutherozoa</taxon>
        <taxon>Echinozoa</taxon>
        <taxon>Holothuroidea</taxon>
        <taxon>Aspidochirotacea</taxon>
        <taxon>Aspidochirotida</taxon>
        <taxon>Stichopodidae</taxon>
        <taxon>Apostichopus</taxon>
    </lineage>
</organism>
<evidence type="ECO:0000259" key="2">
    <source>
        <dbReference type="PROSITE" id="PS50106"/>
    </source>
</evidence>
<evidence type="ECO:0000256" key="1">
    <source>
        <dbReference type="SAM" id="MobiDB-lite"/>
    </source>
</evidence>
<dbReference type="AlphaFoldDB" id="A0A2G8K5V1"/>
<dbReference type="SUPFAM" id="SSF50156">
    <property type="entry name" value="PDZ domain-like"/>
    <property type="match status" value="1"/>
</dbReference>
<dbReference type="EMBL" id="MRZV01000859">
    <property type="protein sequence ID" value="PIK43325.1"/>
    <property type="molecule type" value="Genomic_DNA"/>
</dbReference>
<dbReference type="InterPro" id="IPR001478">
    <property type="entry name" value="PDZ"/>
</dbReference>
<dbReference type="CDD" id="cd00136">
    <property type="entry name" value="PDZ_canonical"/>
    <property type="match status" value="1"/>
</dbReference>
<name>A0A2G8K5V1_STIJA</name>
<comment type="caution">
    <text evidence="3">The sequence shown here is derived from an EMBL/GenBank/DDBJ whole genome shotgun (WGS) entry which is preliminary data.</text>
</comment>
<dbReference type="Pfam" id="PF00595">
    <property type="entry name" value="PDZ"/>
    <property type="match status" value="1"/>
</dbReference>
<gene>
    <name evidence="3" type="ORF">BSL78_19818</name>
</gene>
<dbReference type="Proteomes" id="UP000230750">
    <property type="component" value="Unassembled WGS sequence"/>
</dbReference>
<dbReference type="OrthoDB" id="10619698at2759"/>
<dbReference type="InterPro" id="IPR036034">
    <property type="entry name" value="PDZ_sf"/>
</dbReference>